<evidence type="ECO:0000313" key="10">
    <source>
        <dbReference type="Proteomes" id="UP000008983"/>
    </source>
</evidence>
<dbReference type="InterPro" id="IPR013740">
    <property type="entry name" value="Redoxin"/>
</dbReference>
<dbReference type="FunCoup" id="G0QYB0">
    <property type="interactions" value="165"/>
</dbReference>
<dbReference type="PROSITE" id="PS51352">
    <property type="entry name" value="THIOREDOXIN_2"/>
    <property type="match status" value="1"/>
</dbReference>
<dbReference type="PANTHER" id="PTHR10430">
    <property type="entry name" value="PEROXIREDOXIN"/>
    <property type="match status" value="1"/>
</dbReference>
<dbReference type="Pfam" id="PF08534">
    <property type="entry name" value="Redoxin"/>
    <property type="match status" value="1"/>
</dbReference>
<dbReference type="EC" id="1.11.1.15" evidence="9"/>
<accession>G0QYB0</accession>
<evidence type="ECO:0000256" key="3">
    <source>
        <dbReference type="ARBA" id="ARBA00022862"/>
    </source>
</evidence>
<protein>
    <submittedName>
        <fullName evidence="9">Redoxin domain protein</fullName>
        <ecNumber evidence="9">1.11.1.15</ecNumber>
    </submittedName>
</protein>
<dbReference type="InterPro" id="IPR036249">
    <property type="entry name" value="Thioredoxin-like_sf"/>
</dbReference>
<proteinExistence type="inferred from homology"/>
<evidence type="ECO:0000259" key="8">
    <source>
        <dbReference type="PROSITE" id="PS51352"/>
    </source>
</evidence>
<dbReference type="RefSeq" id="XP_004031009.1">
    <property type="nucleotide sequence ID" value="XM_004030961.1"/>
</dbReference>
<dbReference type="EMBL" id="GL984106">
    <property type="protein sequence ID" value="EGR29773.1"/>
    <property type="molecule type" value="Genomic_DNA"/>
</dbReference>
<dbReference type="InterPro" id="IPR037944">
    <property type="entry name" value="PRX5-like"/>
</dbReference>
<comment type="function">
    <text evidence="7">Thiol-specific peroxidase that catalyzes the reduction of hydrogen peroxide and organic hydroperoxides to water and alcohols, respectively. Plays a role in cell protection against oxidative stress by detoxifying peroxides.</text>
</comment>
<evidence type="ECO:0000313" key="9">
    <source>
        <dbReference type="EMBL" id="EGR29773.1"/>
    </source>
</evidence>
<keyword evidence="10" id="KW-1185">Reference proteome</keyword>
<dbReference type="InterPro" id="IPR013766">
    <property type="entry name" value="Thioredoxin_domain"/>
</dbReference>
<dbReference type="GO" id="GO:0008379">
    <property type="term" value="F:thioredoxin peroxidase activity"/>
    <property type="evidence" value="ECO:0007669"/>
    <property type="project" value="InterPro"/>
</dbReference>
<dbReference type="OMA" id="SAWGKQH"/>
<comment type="similarity">
    <text evidence="1 7">Belongs to the peroxiredoxin family. Prx5 subfamily.</text>
</comment>
<evidence type="ECO:0000256" key="1">
    <source>
        <dbReference type="ARBA" id="ARBA00010505"/>
    </source>
</evidence>
<dbReference type="FunFam" id="3.40.30.10:FF:000020">
    <property type="entry name" value="Peroxiredoxin"/>
    <property type="match status" value="1"/>
</dbReference>
<dbReference type="SUPFAM" id="SSF52833">
    <property type="entry name" value="Thioredoxin-like"/>
    <property type="match status" value="1"/>
</dbReference>
<dbReference type="PANTHER" id="PTHR10430:SF16">
    <property type="entry name" value="PEROXIREDOXIN-5, MITOCHONDRIAL"/>
    <property type="match status" value="1"/>
</dbReference>
<dbReference type="Gene3D" id="3.40.30.10">
    <property type="entry name" value="Glutaredoxin"/>
    <property type="match status" value="1"/>
</dbReference>
<dbReference type="InParanoid" id="G0QYB0"/>
<dbReference type="Proteomes" id="UP000008983">
    <property type="component" value="Unassembled WGS sequence"/>
</dbReference>
<dbReference type="OrthoDB" id="307759at2759"/>
<feature type="domain" description="Thioredoxin" evidence="8">
    <location>
        <begin position="5"/>
        <end position="169"/>
    </location>
</feature>
<dbReference type="GeneID" id="14905894"/>
<organism evidence="9 10">
    <name type="scientific">Ichthyophthirius multifiliis</name>
    <name type="common">White spot disease agent</name>
    <name type="synonym">Ich</name>
    <dbReference type="NCBI Taxonomy" id="5932"/>
    <lineage>
        <taxon>Eukaryota</taxon>
        <taxon>Sar</taxon>
        <taxon>Alveolata</taxon>
        <taxon>Ciliophora</taxon>
        <taxon>Intramacronucleata</taxon>
        <taxon>Oligohymenophorea</taxon>
        <taxon>Hymenostomatida</taxon>
        <taxon>Ophryoglenina</taxon>
        <taxon>Ichthyophthirius</taxon>
    </lineage>
</organism>
<keyword evidence="5 7" id="KW-0676">Redox-active center</keyword>
<dbReference type="eggNOG" id="KOG0541">
    <property type="taxonomic scope" value="Eukaryota"/>
</dbReference>
<keyword evidence="4 7" id="KW-0560">Oxidoreductase</keyword>
<reference evidence="9 10" key="1">
    <citation type="submission" date="2011-07" db="EMBL/GenBank/DDBJ databases">
        <authorList>
            <person name="Coyne R."/>
            <person name="Brami D."/>
            <person name="Johnson J."/>
            <person name="Hostetler J."/>
            <person name="Hannick L."/>
            <person name="Clark T."/>
            <person name="Cassidy-Hanley D."/>
            <person name="Inman J."/>
        </authorList>
    </citation>
    <scope>NUCLEOTIDE SEQUENCE [LARGE SCALE GENOMIC DNA]</scope>
    <source>
        <strain evidence="9 10">G5</strain>
    </source>
</reference>
<dbReference type="GO" id="GO:0034599">
    <property type="term" value="P:cellular response to oxidative stress"/>
    <property type="evidence" value="ECO:0007669"/>
    <property type="project" value="InterPro"/>
</dbReference>
<evidence type="ECO:0000256" key="5">
    <source>
        <dbReference type="ARBA" id="ARBA00023284"/>
    </source>
</evidence>
<sequence>MNNLIKLQSKFPSVVLTSIQAIEGTCGGTIQKYNTEELFKNKRVVLFSVPGAFTPTCSAQHVPGFLKLANDFKTQKNVQLIVCVSVNDVYVMDAWRQNQGIKNNEILMLSDPNGQLAQQTGLTLDLIDKGLGLRMKRAAFLIDDGIVKHFAVDEGKFHDTSAEEVFKAI</sequence>
<evidence type="ECO:0000256" key="6">
    <source>
        <dbReference type="PIRSR" id="PIRSR637944-1"/>
    </source>
</evidence>
<name>G0QYB0_ICHMU</name>
<keyword evidence="2 7" id="KW-0575">Peroxidase</keyword>
<feature type="active site" description="Cysteine sulfenic acid (-SOH) intermediate" evidence="6">
    <location>
        <position position="57"/>
    </location>
</feature>
<dbReference type="AlphaFoldDB" id="G0QYB0"/>
<dbReference type="GO" id="GO:0045454">
    <property type="term" value="P:cell redox homeostasis"/>
    <property type="evidence" value="ECO:0007669"/>
    <property type="project" value="TreeGrafter"/>
</dbReference>
<dbReference type="GO" id="GO:0042744">
    <property type="term" value="P:hydrogen peroxide catabolic process"/>
    <property type="evidence" value="ECO:0007669"/>
    <property type="project" value="TreeGrafter"/>
</dbReference>
<dbReference type="CDD" id="cd03013">
    <property type="entry name" value="PRX5_like"/>
    <property type="match status" value="1"/>
</dbReference>
<evidence type="ECO:0000256" key="7">
    <source>
        <dbReference type="RuleBase" id="RU366011"/>
    </source>
</evidence>
<keyword evidence="3 7" id="KW-0049">Antioxidant</keyword>
<dbReference type="STRING" id="857967.G0QYB0"/>
<evidence type="ECO:0000256" key="4">
    <source>
        <dbReference type="ARBA" id="ARBA00023002"/>
    </source>
</evidence>
<gene>
    <name evidence="9" type="ORF">IMG5_148540</name>
</gene>
<evidence type="ECO:0000256" key="2">
    <source>
        <dbReference type="ARBA" id="ARBA00022559"/>
    </source>
</evidence>
<dbReference type="GO" id="GO:0005737">
    <property type="term" value="C:cytoplasm"/>
    <property type="evidence" value="ECO:0007669"/>
    <property type="project" value="TreeGrafter"/>
</dbReference>